<reference evidence="7" key="2">
    <citation type="submission" date="2020-07" db="EMBL/GenBank/DDBJ databases">
        <authorList>
            <person name="Pettersson B.M.F."/>
            <person name="Behra P.R.K."/>
            <person name="Ramesh M."/>
            <person name="Das S."/>
            <person name="Dasgupta S."/>
            <person name="Kirsebom L.A."/>
        </authorList>
    </citation>
    <scope>NUCLEOTIDE SEQUENCE</scope>
    <source>
        <strain evidence="7">DSM 44203</strain>
    </source>
</reference>
<keyword evidence="3" id="KW-0479">Metal-binding</keyword>
<protein>
    <submittedName>
        <fullName evidence="6">Periplasmic solute binding protein</fullName>
    </submittedName>
    <submittedName>
        <fullName evidence="7">Zinc ABC transporter substrate-binding protein</fullName>
    </submittedName>
</protein>
<evidence type="ECO:0000256" key="4">
    <source>
        <dbReference type="ARBA" id="ARBA00022729"/>
    </source>
</evidence>
<dbReference type="AlphaFoldDB" id="A0AAW5SK19"/>
<dbReference type="InterPro" id="IPR050492">
    <property type="entry name" value="Bact_metal-bind_prot9"/>
</dbReference>
<dbReference type="Proteomes" id="UP000069773">
    <property type="component" value="Unassembled WGS sequence"/>
</dbReference>
<evidence type="ECO:0000256" key="1">
    <source>
        <dbReference type="ARBA" id="ARBA00004196"/>
    </source>
</evidence>
<name>A0AAW5SK19_MYCNV</name>
<dbReference type="GO" id="GO:0046872">
    <property type="term" value="F:metal ion binding"/>
    <property type="evidence" value="ECO:0007669"/>
    <property type="project" value="UniProtKB-KW"/>
</dbReference>
<gene>
    <name evidence="7" type="ORF">H7I77_14490</name>
    <name evidence="6" type="ORF">RMCN_4594</name>
</gene>
<organism evidence="7 9">
    <name type="scientific">Mycolicibacterium novocastrense</name>
    <name type="common">Mycobacterium novocastrense</name>
    <dbReference type="NCBI Taxonomy" id="59813"/>
    <lineage>
        <taxon>Bacteria</taxon>
        <taxon>Bacillati</taxon>
        <taxon>Actinomycetota</taxon>
        <taxon>Actinomycetes</taxon>
        <taxon>Mycobacteriales</taxon>
        <taxon>Mycobacteriaceae</taxon>
        <taxon>Mycolicibacterium</taxon>
    </lineage>
</organism>
<dbReference type="SUPFAM" id="SSF53807">
    <property type="entry name" value="Helical backbone' metal receptor"/>
    <property type="match status" value="1"/>
</dbReference>
<evidence type="ECO:0000256" key="3">
    <source>
        <dbReference type="ARBA" id="ARBA00022723"/>
    </source>
</evidence>
<dbReference type="EMBL" id="JACKTI010000038">
    <property type="protein sequence ID" value="MCV7024539.1"/>
    <property type="molecule type" value="Genomic_DNA"/>
</dbReference>
<evidence type="ECO:0000256" key="5">
    <source>
        <dbReference type="SAM" id="SignalP"/>
    </source>
</evidence>
<dbReference type="InterPro" id="IPR006127">
    <property type="entry name" value="ZnuA-like"/>
</dbReference>
<evidence type="ECO:0000313" key="7">
    <source>
        <dbReference type="EMBL" id="MCV7024539.1"/>
    </source>
</evidence>
<feature type="signal peptide" evidence="5">
    <location>
        <begin position="1"/>
        <end position="25"/>
    </location>
</feature>
<evidence type="ECO:0000313" key="8">
    <source>
        <dbReference type="Proteomes" id="UP000069773"/>
    </source>
</evidence>
<evidence type="ECO:0000313" key="6">
    <source>
        <dbReference type="EMBL" id="GAT11461.1"/>
    </source>
</evidence>
<feature type="chain" id="PRO_5043554630" evidence="5">
    <location>
        <begin position="26"/>
        <end position="319"/>
    </location>
</feature>
<sequence>METVIVIGVLTARVARTILASAVLAAPFGVACAGGDERAQETSTPPCPVRPVDVVVSVDQWADIVSQLGGGCAQVATVLAGSAADPHDFEPAPSDAAKFEGAQLVVLNGGHYDEWAVKLAASTAPDAPVVEAVAAGHQDRQGETNPHAWYDPAAVTALADAVTARLRQLAPEAAGYFDERRVAFAEDLKPYHELIDSLKAKASGKSYAATETSFDDMGAALGLTNRTPRGYQVAASNDSEPSPADLDAFLQLLSDRGVDVLIYNVQTEGSVPQQLRTVAEQSGVPVVEITETLPPDADSFVSWQVDQLIALGEALGVGS</sequence>
<dbReference type="Gene3D" id="3.40.50.1980">
    <property type="entry name" value="Nitrogenase molybdenum iron protein domain"/>
    <property type="match status" value="2"/>
</dbReference>
<proteinExistence type="predicted"/>
<evidence type="ECO:0000256" key="2">
    <source>
        <dbReference type="ARBA" id="ARBA00022448"/>
    </source>
</evidence>
<comment type="caution">
    <text evidence="7">The sequence shown here is derived from an EMBL/GenBank/DDBJ whole genome shotgun (WGS) entry which is preliminary data.</text>
</comment>
<reference evidence="6 8" key="1">
    <citation type="journal article" date="2016" name="Genome Announc.">
        <title>Draft Genome Sequences of Five Rapidly Growing Mycobacterium Species, M. thermoresistibile, M. fortuitum subsp. acetamidolyticum, M. canariasense, M. brisbanense, and M. novocastrense.</title>
        <authorList>
            <person name="Katahira K."/>
            <person name="Ogura Y."/>
            <person name="Gotoh Y."/>
            <person name="Hayashi T."/>
        </authorList>
    </citation>
    <scope>NUCLEOTIDE SEQUENCE [LARGE SCALE GENOMIC DNA]</scope>
    <source>
        <strain evidence="6 8">JCM18114</strain>
    </source>
</reference>
<evidence type="ECO:0000313" key="9">
    <source>
        <dbReference type="Proteomes" id="UP001207528"/>
    </source>
</evidence>
<keyword evidence="4 5" id="KW-0732">Signal</keyword>
<dbReference type="GO" id="GO:0030001">
    <property type="term" value="P:metal ion transport"/>
    <property type="evidence" value="ECO:0007669"/>
    <property type="project" value="InterPro"/>
</dbReference>
<dbReference type="Proteomes" id="UP001207528">
    <property type="component" value="Unassembled WGS sequence"/>
</dbReference>
<reference evidence="7" key="3">
    <citation type="journal article" date="2022" name="BMC Genomics">
        <title>Comparative genome analysis of mycobacteria focusing on tRNA and non-coding RNA.</title>
        <authorList>
            <person name="Behra P.R.K."/>
            <person name="Pettersson B.M.F."/>
            <person name="Ramesh M."/>
            <person name="Das S."/>
            <person name="Dasgupta S."/>
            <person name="Kirsebom L.A."/>
        </authorList>
    </citation>
    <scope>NUCLEOTIDE SEQUENCE</scope>
    <source>
        <strain evidence="7">DSM 44203</strain>
    </source>
</reference>
<dbReference type="EMBL" id="BCTA01000069">
    <property type="protein sequence ID" value="GAT11461.1"/>
    <property type="molecule type" value="Genomic_DNA"/>
</dbReference>
<keyword evidence="8" id="KW-1185">Reference proteome</keyword>
<dbReference type="GO" id="GO:0030313">
    <property type="term" value="C:cell envelope"/>
    <property type="evidence" value="ECO:0007669"/>
    <property type="project" value="UniProtKB-SubCell"/>
</dbReference>
<dbReference type="PANTHER" id="PTHR42953:SF1">
    <property type="entry name" value="METAL-BINDING PROTEIN HI_0362-RELATED"/>
    <property type="match status" value="1"/>
</dbReference>
<accession>A0AAW5SK19</accession>
<keyword evidence="2" id="KW-0813">Transport</keyword>
<dbReference type="PANTHER" id="PTHR42953">
    <property type="entry name" value="HIGH-AFFINITY ZINC UPTAKE SYSTEM PROTEIN ZNUA-RELATED"/>
    <property type="match status" value="1"/>
</dbReference>
<comment type="subcellular location">
    <subcellularLocation>
        <location evidence="1">Cell envelope</location>
    </subcellularLocation>
</comment>
<dbReference type="Pfam" id="PF01297">
    <property type="entry name" value="ZnuA"/>
    <property type="match status" value="1"/>
</dbReference>